<name>A0ABM9E0Q1_9HYPH</name>
<dbReference type="Proteomes" id="UP001153050">
    <property type="component" value="Unassembled WGS sequence"/>
</dbReference>
<protein>
    <submittedName>
        <fullName evidence="1">Uncharacterized protein</fullName>
    </submittedName>
</protein>
<gene>
    <name evidence="1" type="ORF">MES5069_340022</name>
</gene>
<accession>A0ABM9E0Q1</accession>
<dbReference type="EMBL" id="CAKXZT010000129">
    <property type="protein sequence ID" value="CAH2402652.1"/>
    <property type="molecule type" value="Genomic_DNA"/>
</dbReference>
<evidence type="ECO:0000313" key="2">
    <source>
        <dbReference type="Proteomes" id="UP001153050"/>
    </source>
</evidence>
<evidence type="ECO:0000313" key="1">
    <source>
        <dbReference type="EMBL" id="CAH2402652.1"/>
    </source>
</evidence>
<comment type="caution">
    <text evidence="1">The sequence shown here is derived from an EMBL/GenBank/DDBJ whole genome shotgun (WGS) entry which is preliminary data.</text>
</comment>
<organism evidence="1 2">
    <name type="scientific">Mesorhizobium escarrei</name>
    <dbReference type="NCBI Taxonomy" id="666018"/>
    <lineage>
        <taxon>Bacteria</taxon>
        <taxon>Pseudomonadati</taxon>
        <taxon>Pseudomonadota</taxon>
        <taxon>Alphaproteobacteria</taxon>
        <taxon>Hyphomicrobiales</taxon>
        <taxon>Phyllobacteriaceae</taxon>
        <taxon>Mesorhizobium</taxon>
    </lineage>
</organism>
<reference evidence="1 2" key="1">
    <citation type="submission" date="2022-03" db="EMBL/GenBank/DDBJ databases">
        <authorList>
            <person name="Brunel B."/>
        </authorList>
    </citation>
    <scope>NUCLEOTIDE SEQUENCE [LARGE SCALE GENOMIC DNA]</scope>
    <source>
        <strain evidence="1">STM5069sample</strain>
    </source>
</reference>
<keyword evidence="2" id="KW-1185">Reference proteome</keyword>
<sequence>MSAKGTIRLVARGKIYRSVTDFVESSASQRFSQSSGISYRTRPDGEWSLVARAEKSRVRAAEPAEVSVLAERTVGASWISVS</sequence>
<proteinExistence type="predicted"/>